<feature type="domain" description="S1 motif" evidence="4">
    <location>
        <begin position="24"/>
        <end position="91"/>
    </location>
</feature>
<proteinExistence type="inferred from homology"/>
<dbReference type="Proteomes" id="UP000230344">
    <property type="component" value="Unassembled WGS sequence"/>
</dbReference>
<name>A0A2M7QHE6_9BACT</name>
<comment type="similarity">
    <text evidence="1">Belongs to the bacterial ribosomal protein bS1 family.</text>
</comment>
<dbReference type="InterPro" id="IPR012340">
    <property type="entry name" value="NA-bd_OB-fold"/>
</dbReference>
<evidence type="ECO:0000256" key="1">
    <source>
        <dbReference type="ARBA" id="ARBA00006767"/>
    </source>
</evidence>
<sequence>MTKKTTNIMQELLKKQKPASLKKGAEIKAKIVSLSKKGIVFDIGAKAHAVLGELEIREVSTYLPYLKEGDTIAVRIISEESKNGFPVVSLRKFFDKGKWEILAEKKDKEEEIEVLCGEYGKGGVFVDFMGIRGVIPKIQLTEPFISHPEKLEKQKIKVKILEVDKLKNRLVVSQKAAVLKISQKELKKKFAAVKTGKIYKAKVLGASGFGIFCEVEGVEGLIHISEISWEKVSNAANYVTTGETINVYVVEKNETDLKLNLSLKRLTTDPWEKIEKKYPKEKEIEGEVIRKEKYGYFIRLEPGIEGLIHISKLTGNEEIKIGQKIKAYIERINVK</sequence>
<dbReference type="Pfam" id="PF00575">
    <property type="entry name" value="S1"/>
    <property type="match status" value="3"/>
</dbReference>
<keyword evidence="3" id="KW-0687">Ribonucleoprotein</keyword>
<dbReference type="Gene3D" id="2.40.50.140">
    <property type="entry name" value="Nucleic acid-binding proteins"/>
    <property type="match status" value="4"/>
</dbReference>
<dbReference type="AlphaFoldDB" id="A0A2M7QHE6"/>
<protein>
    <recommendedName>
        <fullName evidence="4">S1 motif domain-containing protein</fullName>
    </recommendedName>
</protein>
<evidence type="ECO:0000256" key="2">
    <source>
        <dbReference type="ARBA" id="ARBA00022980"/>
    </source>
</evidence>
<dbReference type="InterPro" id="IPR035104">
    <property type="entry name" value="Ribosomal_protein_S1-like"/>
</dbReference>
<organism evidence="5 6">
    <name type="scientific">Candidatus Roizmanbacteria bacterium CG_4_10_14_0_8_um_filter_35_28</name>
    <dbReference type="NCBI Taxonomy" id="1974827"/>
    <lineage>
        <taxon>Bacteria</taxon>
        <taxon>Candidatus Roizmaniibacteriota</taxon>
    </lineage>
</organism>
<dbReference type="PANTHER" id="PTHR10724">
    <property type="entry name" value="30S RIBOSOMAL PROTEIN S1"/>
    <property type="match status" value="1"/>
</dbReference>
<dbReference type="GO" id="GO:0003735">
    <property type="term" value="F:structural constituent of ribosome"/>
    <property type="evidence" value="ECO:0007669"/>
    <property type="project" value="TreeGrafter"/>
</dbReference>
<reference evidence="6" key="1">
    <citation type="submission" date="2017-09" db="EMBL/GenBank/DDBJ databases">
        <title>Depth-based differentiation of microbial function through sediment-hosted aquifers and enrichment of novel symbionts in the deep terrestrial subsurface.</title>
        <authorList>
            <person name="Probst A.J."/>
            <person name="Ladd B."/>
            <person name="Jarett J.K."/>
            <person name="Geller-Mcgrath D.E."/>
            <person name="Sieber C.M.K."/>
            <person name="Emerson J.B."/>
            <person name="Anantharaman K."/>
            <person name="Thomas B.C."/>
            <person name="Malmstrom R."/>
            <person name="Stieglmeier M."/>
            <person name="Klingl A."/>
            <person name="Woyke T."/>
            <person name="Ryan C.M."/>
            <person name="Banfield J.F."/>
        </authorList>
    </citation>
    <scope>NUCLEOTIDE SEQUENCE [LARGE SCALE GENOMIC DNA]</scope>
</reference>
<dbReference type="SMART" id="SM00316">
    <property type="entry name" value="S1"/>
    <property type="match status" value="4"/>
</dbReference>
<evidence type="ECO:0000259" key="4">
    <source>
        <dbReference type="PROSITE" id="PS50126"/>
    </source>
</evidence>
<dbReference type="InterPro" id="IPR003029">
    <property type="entry name" value="S1_domain"/>
</dbReference>
<dbReference type="GO" id="GO:0006412">
    <property type="term" value="P:translation"/>
    <property type="evidence" value="ECO:0007669"/>
    <property type="project" value="TreeGrafter"/>
</dbReference>
<dbReference type="PRINTS" id="PR00681">
    <property type="entry name" value="RIBOSOMALS1"/>
</dbReference>
<comment type="caution">
    <text evidence="5">The sequence shown here is derived from an EMBL/GenBank/DDBJ whole genome shotgun (WGS) entry which is preliminary data.</text>
</comment>
<dbReference type="PANTHER" id="PTHR10724:SF7">
    <property type="entry name" value="SMALL RIBOSOMAL SUBUNIT PROTEIN BS1C"/>
    <property type="match status" value="1"/>
</dbReference>
<dbReference type="GO" id="GO:0003729">
    <property type="term" value="F:mRNA binding"/>
    <property type="evidence" value="ECO:0007669"/>
    <property type="project" value="TreeGrafter"/>
</dbReference>
<feature type="domain" description="S1 motif" evidence="4">
    <location>
        <begin position="196"/>
        <end position="264"/>
    </location>
</feature>
<feature type="non-terminal residue" evidence="5">
    <location>
        <position position="335"/>
    </location>
</feature>
<dbReference type="CDD" id="cd00164">
    <property type="entry name" value="S1_like"/>
    <property type="match status" value="1"/>
</dbReference>
<dbReference type="SUPFAM" id="SSF50249">
    <property type="entry name" value="Nucleic acid-binding proteins"/>
    <property type="match status" value="4"/>
</dbReference>
<accession>A0A2M7QHE6</accession>
<dbReference type="PROSITE" id="PS50126">
    <property type="entry name" value="S1"/>
    <property type="match status" value="4"/>
</dbReference>
<gene>
    <name evidence="5" type="ORF">COY88_00885</name>
</gene>
<keyword evidence="2" id="KW-0689">Ribosomal protein</keyword>
<feature type="domain" description="S1 motif" evidence="4">
    <location>
        <begin position="281"/>
        <end position="335"/>
    </location>
</feature>
<evidence type="ECO:0000313" key="6">
    <source>
        <dbReference type="Proteomes" id="UP000230344"/>
    </source>
</evidence>
<feature type="domain" description="S1 motif" evidence="4">
    <location>
        <begin position="109"/>
        <end position="175"/>
    </location>
</feature>
<dbReference type="InterPro" id="IPR050437">
    <property type="entry name" value="Ribos_protein_bS1-like"/>
</dbReference>
<evidence type="ECO:0000313" key="5">
    <source>
        <dbReference type="EMBL" id="PIY71351.1"/>
    </source>
</evidence>
<evidence type="ECO:0000256" key="3">
    <source>
        <dbReference type="ARBA" id="ARBA00023274"/>
    </source>
</evidence>
<dbReference type="EMBL" id="PFLH01000008">
    <property type="protein sequence ID" value="PIY71351.1"/>
    <property type="molecule type" value="Genomic_DNA"/>
</dbReference>